<keyword evidence="9" id="KW-0460">Magnesium</keyword>
<dbReference type="KEGG" id="shal:SHALO_1474"/>
<keyword evidence="6" id="KW-0479">Metal-binding</keyword>
<dbReference type="GO" id="GO:0005737">
    <property type="term" value="C:cytoplasm"/>
    <property type="evidence" value="ECO:0007669"/>
    <property type="project" value="UniProtKB-SubCell"/>
</dbReference>
<keyword evidence="5" id="KW-0819">tRNA processing</keyword>
<dbReference type="PATRIC" id="fig|1193502.14.peg.1493"/>
<gene>
    <name evidence="11" type="ORF">SHALO_1474</name>
</gene>
<dbReference type="GO" id="GO:0005524">
    <property type="term" value="F:ATP binding"/>
    <property type="evidence" value="ECO:0007669"/>
    <property type="project" value="UniProtKB-KW"/>
</dbReference>
<dbReference type="NCBIfam" id="TIGR00150">
    <property type="entry name" value="T6A_YjeE"/>
    <property type="match status" value="1"/>
</dbReference>
<evidence type="ECO:0000256" key="1">
    <source>
        <dbReference type="ARBA" id="ARBA00004496"/>
    </source>
</evidence>
<evidence type="ECO:0000256" key="7">
    <source>
        <dbReference type="ARBA" id="ARBA00022741"/>
    </source>
</evidence>
<organism evidence="11 12">
    <name type="scientific">Sulfurospirillum halorespirans DSM 13726</name>
    <dbReference type="NCBI Taxonomy" id="1193502"/>
    <lineage>
        <taxon>Bacteria</taxon>
        <taxon>Pseudomonadati</taxon>
        <taxon>Campylobacterota</taxon>
        <taxon>Epsilonproteobacteria</taxon>
        <taxon>Campylobacterales</taxon>
        <taxon>Sulfurospirillaceae</taxon>
        <taxon>Sulfurospirillum</taxon>
    </lineage>
</organism>
<protein>
    <recommendedName>
        <fullName evidence="3">tRNA threonylcarbamoyladenosine biosynthesis protein TsaE</fullName>
    </recommendedName>
    <alternativeName>
        <fullName evidence="10">t(6)A37 threonylcarbamoyladenosine biosynthesis protein TsaE</fullName>
    </alternativeName>
</protein>
<comment type="subcellular location">
    <subcellularLocation>
        <location evidence="1">Cytoplasm</location>
    </subcellularLocation>
</comment>
<dbReference type="Gene3D" id="3.40.50.300">
    <property type="entry name" value="P-loop containing nucleotide triphosphate hydrolases"/>
    <property type="match status" value="1"/>
</dbReference>
<evidence type="ECO:0000313" key="12">
    <source>
        <dbReference type="Proteomes" id="UP000094609"/>
    </source>
</evidence>
<dbReference type="PANTHER" id="PTHR33540">
    <property type="entry name" value="TRNA THREONYLCARBAMOYLADENOSINE BIOSYNTHESIS PROTEIN TSAE"/>
    <property type="match status" value="1"/>
</dbReference>
<dbReference type="GO" id="GO:0002949">
    <property type="term" value="P:tRNA threonylcarbamoyladenosine modification"/>
    <property type="evidence" value="ECO:0007669"/>
    <property type="project" value="InterPro"/>
</dbReference>
<keyword evidence="8" id="KW-0067">ATP-binding</keyword>
<evidence type="ECO:0000256" key="8">
    <source>
        <dbReference type="ARBA" id="ARBA00022840"/>
    </source>
</evidence>
<name>A0A1D7TJR6_9BACT</name>
<keyword evidence="12" id="KW-1185">Reference proteome</keyword>
<proteinExistence type="inferred from homology"/>
<keyword evidence="7" id="KW-0547">Nucleotide-binding</keyword>
<dbReference type="EMBL" id="CP017111">
    <property type="protein sequence ID" value="AOO65249.1"/>
    <property type="molecule type" value="Genomic_DNA"/>
</dbReference>
<dbReference type="GO" id="GO:0046872">
    <property type="term" value="F:metal ion binding"/>
    <property type="evidence" value="ECO:0007669"/>
    <property type="project" value="UniProtKB-KW"/>
</dbReference>
<dbReference type="InterPro" id="IPR027417">
    <property type="entry name" value="P-loop_NTPase"/>
</dbReference>
<evidence type="ECO:0000256" key="4">
    <source>
        <dbReference type="ARBA" id="ARBA00022490"/>
    </source>
</evidence>
<accession>A0A1D7TJR6</accession>
<comment type="similarity">
    <text evidence="2">Belongs to the TsaE family.</text>
</comment>
<dbReference type="InterPro" id="IPR003442">
    <property type="entry name" value="T6A_TsaE"/>
</dbReference>
<sequence>MSQRYEKVCDLAHLNAFATEIKDELGNAGVLLLRGNLASGKTAFVKAFALALGIKEAISSPTFSILHEYKGKLFHYDIYQCGSNGFLQSGLIEKLDTEGYHLIEWGDAEFEKLLHHFGIGYSTIDIEILDLKRNYKVHINAYA</sequence>
<evidence type="ECO:0000256" key="3">
    <source>
        <dbReference type="ARBA" id="ARBA00019010"/>
    </source>
</evidence>
<dbReference type="SUPFAM" id="SSF52540">
    <property type="entry name" value="P-loop containing nucleoside triphosphate hydrolases"/>
    <property type="match status" value="1"/>
</dbReference>
<dbReference type="Proteomes" id="UP000094609">
    <property type="component" value="Chromosome"/>
</dbReference>
<dbReference type="AlphaFoldDB" id="A0A1D7TJR6"/>
<dbReference type="STRING" id="1193502.SHALO_1474"/>
<evidence type="ECO:0000256" key="6">
    <source>
        <dbReference type="ARBA" id="ARBA00022723"/>
    </source>
</evidence>
<keyword evidence="4" id="KW-0963">Cytoplasm</keyword>
<evidence type="ECO:0000256" key="9">
    <source>
        <dbReference type="ARBA" id="ARBA00022842"/>
    </source>
</evidence>
<dbReference type="PANTHER" id="PTHR33540:SF2">
    <property type="entry name" value="TRNA THREONYLCARBAMOYLADENOSINE BIOSYNTHESIS PROTEIN TSAE"/>
    <property type="match status" value="1"/>
</dbReference>
<dbReference type="RefSeq" id="WP_069478027.1">
    <property type="nucleotide sequence ID" value="NZ_CP017111.1"/>
</dbReference>
<dbReference type="Pfam" id="PF02367">
    <property type="entry name" value="TsaE"/>
    <property type="match status" value="1"/>
</dbReference>
<evidence type="ECO:0000256" key="2">
    <source>
        <dbReference type="ARBA" id="ARBA00007599"/>
    </source>
</evidence>
<evidence type="ECO:0000256" key="5">
    <source>
        <dbReference type="ARBA" id="ARBA00022694"/>
    </source>
</evidence>
<evidence type="ECO:0000313" key="11">
    <source>
        <dbReference type="EMBL" id="AOO65249.1"/>
    </source>
</evidence>
<reference evidence="12" key="1">
    <citation type="submission" date="2016-08" db="EMBL/GenBank/DDBJ databases">
        <title>Complete genome sequence of the organohalide-respiring Epsilonproteobacterium Sulfurospirillum halorespirans.</title>
        <authorList>
            <person name="Goris T."/>
            <person name="Zimmermann J."/>
            <person name="Schenz B."/>
            <person name="Lemos M."/>
            <person name="Hackermueller J."/>
            <person name="Diekert G."/>
        </authorList>
    </citation>
    <scope>NUCLEOTIDE SEQUENCE [LARGE SCALE GENOMIC DNA]</scope>
    <source>
        <strain>DSM 13726</strain>
        <strain evidence="12">PCE-M2</strain>
    </source>
</reference>
<evidence type="ECO:0000256" key="10">
    <source>
        <dbReference type="ARBA" id="ARBA00032441"/>
    </source>
</evidence>